<dbReference type="GO" id="GO:0033698">
    <property type="term" value="C:Rpd3L complex"/>
    <property type="evidence" value="ECO:0007669"/>
    <property type="project" value="TreeGrafter"/>
</dbReference>
<feature type="region of interest" description="Disordered" evidence="1">
    <location>
        <begin position="96"/>
        <end position="117"/>
    </location>
</feature>
<feature type="compositionally biased region" description="Polar residues" evidence="1">
    <location>
        <begin position="286"/>
        <end position="305"/>
    </location>
</feature>
<dbReference type="STRING" id="329885.A0A4U0UTS1"/>
<evidence type="ECO:0000313" key="3">
    <source>
        <dbReference type="EMBL" id="TKA39253.1"/>
    </source>
</evidence>
<feature type="region of interest" description="Disordered" evidence="1">
    <location>
        <begin position="273"/>
        <end position="367"/>
    </location>
</feature>
<feature type="region of interest" description="Disordered" evidence="1">
    <location>
        <begin position="474"/>
        <end position="502"/>
    </location>
</feature>
<dbReference type="GO" id="GO:0005829">
    <property type="term" value="C:cytosol"/>
    <property type="evidence" value="ECO:0007669"/>
    <property type="project" value="TreeGrafter"/>
</dbReference>
<dbReference type="InterPro" id="IPR039602">
    <property type="entry name" value="Rxt2"/>
</dbReference>
<dbReference type="OrthoDB" id="441210at2759"/>
<feature type="compositionally biased region" description="Basic residues" evidence="1">
    <location>
        <begin position="334"/>
        <end position="344"/>
    </location>
</feature>
<feature type="compositionally biased region" description="Low complexity" evidence="1">
    <location>
        <begin position="357"/>
        <end position="367"/>
    </location>
</feature>
<dbReference type="AlphaFoldDB" id="A0A4U0UTS1"/>
<feature type="compositionally biased region" description="Polar residues" evidence="1">
    <location>
        <begin position="324"/>
        <end position="333"/>
    </location>
</feature>
<accession>A0A4U0UTS1</accession>
<dbReference type="EMBL" id="NAJP01000040">
    <property type="protein sequence ID" value="TKA39253.1"/>
    <property type="molecule type" value="Genomic_DNA"/>
</dbReference>
<comment type="caution">
    <text evidence="3">The sequence shown here is derived from an EMBL/GenBank/DDBJ whole genome shotgun (WGS) entry which is preliminary data.</text>
</comment>
<name>A0A4U0UTS1_9PEZI</name>
<dbReference type="PANTHER" id="PTHR28232:SF1">
    <property type="entry name" value="TRANSCRIPTIONAL REGULATORY PROTEIN RXT2"/>
    <property type="match status" value="1"/>
</dbReference>
<feature type="region of interest" description="Disordered" evidence="1">
    <location>
        <begin position="20"/>
        <end position="72"/>
    </location>
</feature>
<reference evidence="3 4" key="1">
    <citation type="submission" date="2017-03" db="EMBL/GenBank/DDBJ databases">
        <title>Genomes of endolithic fungi from Antarctica.</title>
        <authorList>
            <person name="Coleine C."/>
            <person name="Masonjones S."/>
            <person name="Stajich J.E."/>
        </authorList>
    </citation>
    <scope>NUCLEOTIDE SEQUENCE [LARGE SCALE GENOMIC DNA]</scope>
    <source>
        <strain evidence="3 4">CCFEE 5311</strain>
    </source>
</reference>
<sequence length="502" mass="54722">MASQQAAIADTIRAMKLALRRQHTHSPPSLDFSSAASDSDGQHTHTNRGNKLRPSAQYAHESRLDTTGGQARYKRKVQHAGYERWIIGKRRRLYDEDGDAMDPRDVPSEAEEAEYGEANGEEAFGGGVRLEELLRPLTGAEELAEHPGLKGAFTSKALTGMANEAAEMVRRERAVLWKAKRVLERLRGDGGFMACGLFETGGEGVLLGPERGVEGEGSGLEGEGVVGGDGREGGEGVRGAGGMEGVEAQDHVDGVPTPMGVEIPARGVEVGEAGPSTEHRVLDHTPGTNGDPTHVNAQTGLQHEQNPAPHPTVADLIHRDEESSSNSGTNPSAHSHRMTTRARARSPQFPASPSPSPSDSSSIPSVNPWFLFPPSTLPDRDLGLPPTEAEETRKTLLLYVQKQENIVRQLTTLYDGLRRTDRLRWWVWRSCKAEGHVVSDGKGGVRTEMSDGEDWYDVGEWGLQEGWELRDGRLEKGKEEVDDTAEEEGRRVGGRRRRVVGR</sequence>
<evidence type="ECO:0000259" key="2">
    <source>
        <dbReference type="Pfam" id="PF08595"/>
    </source>
</evidence>
<organism evidence="3 4">
    <name type="scientific">Friedmanniomyces endolithicus</name>
    <dbReference type="NCBI Taxonomy" id="329885"/>
    <lineage>
        <taxon>Eukaryota</taxon>
        <taxon>Fungi</taxon>
        <taxon>Dikarya</taxon>
        <taxon>Ascomycota</taxon>
        <taxon>Pezizomycotina</taxon>
        <taxon>Dothideomycetes</taxon>
        <taxon>Dothideomycetidae</taxon>
        <taxon>Mycosphaerellales</taxon>
        <taxon>Teratosphaeriaceae</taxon>
        <taxon>Friedmanniomyces</taxon>
    </lineage>
</organism>
<dbReference type="Pfam" id="PF08595">
    <property type="entry name" value="RXT2_N"/>
    <property type="match status" value="1"/>
</dbReference>
<evidence type="ECO:0000256" key="1">
    <source>
        <dbReference type="SAM" id="MobiDB-lite"/>
    </source>
</evidence>
<dbReference type="Proteomes" id="UP000310066">
    <property type="component" value="Unassembled WGS sequence"/>
</dbReference>
<feature type="domain" description="Transcriptional regulatory protein RXT2 N-terminal" evidence="2">
    <location>
        <begin position="46"/>
        <end position="189"/>
    </location>
</feature>
<protein>
    <recommendedName>
        <fullName evidence="2">Transcriptional regulatory protein RXT2 N-terminal domain-containing protein</fullName>
    </recommendedName>
</protein>
<proteinExistence type="predicted"/>
<feature type="compositionally biased region" description="Low complexity" evidence="1">
    <location>
        <begin position="26"/>
        <end position="39"/>
    </location>
</feature>
<dbReference type="InterPro" id="IPR013904">
    <property type="entry name" value="RXT2_N"/>
</dbReference>
<evidence type="ECO:0000313" key="4">
    <source>
        <dbReference type="Proteomes" id="UP000310066"/>
    </source>
</evidence>
<gene>
    <name evidence="3" type="ORF">B0A54_08562</name>
</gene>
<feature type="compositionally biased region" description="Basic residues" evidence="1">
    <location>
        <begin position="492"/>
        <end position="502"/>
    </location>
</feature>
<dbReference type="PANTHER" id="PTHR28232">
    <property type="entry name" value="TRANSCRIPTIONAL REGULATORY PROTEIN RXT2"/>
    <property type="match status" value="1"/>
</dbReference>